<reference evidence="3 4" key="1">
    <citation type="submission" date="2019-03" db="EMBL/GenBank/DDBJ databases">
        <title>Single cell metagenomics reveals metabolic interactions within the superorganism composed of flagellate Streblomastix strix and complex community of Bacteroidetes bacteria on its surface.</title>
        <authorList>
            <person name="Treitli S.C."/>
            <person name="Kolisko M."/>
            <person name="Husnik F."/>
            <person name="Keeling P."/>
            <person name="Hampl V."/>
        </authorList>
    </citation>
    <scope>NUCLEOTIDE SEQUENCE [LARGE SCALE GENOMIC DNA]</scope>
    <source>
        <strain evidence="3">ST1C</strain>
    </source>
</reference>
<accession>A0A5J4TEX6</accession>
<dbReference type="AlphaFoldDB" id="A0A5J4TEX6"/>
<dbReference type="GO" id="GO:0003723">
    <property type="term" value="F:RNA binding"/>
    <property type="evidence" value="ECO:0007669"/>
    <property type="project" value="InterPro"/>
</dbReference>
<evidence type="ECO:0000256" key="1">
    <source>
        <dbReference type="SAM" id="MobiDB-lite"/>
    </source>
</evidence>
<comment type="caution">
    <text evidence="3">The sequence shown here is derived from an EMBL/GenBank/DDBJ whole genome shotgun (WGS) entry which is preliminary data.</text>
</comment>
<name>A0A5J4TEX6_9EUKA</name>
<dbReference type="Proteomes" id="UP000324800">
    <property type="component" value="Unassembled WGS sequence"/>
</dbReference>
<dbReference type="InterPro" id="IPR012677">
    <property type="entry name" value="Nucleotide-bd_a/b_plait_sf"/>
</dbReference>
<dbReference type="CDD" id="cd00590">
    <property type="entry name" value="RRM_SF"/>
    <property type="match status" value="1"/>
</dbReference>
<protein>
    <recommendedName>
        <fullName evidence="2">RRM domain-containing protein</fullName>
    </recommendedName>
</protein>
<evidence type="ECO:0000313" key="4">
    <source>
        <dbReference type="Proteomes" id="UP000324800"/>
    </source>
</evidence>
<dbReference type="SUPFAM" id="SSF54928">
    <property type="entry name" value="RNA-binding domain, RBD"/>
    <property type="match status" value="1"/>
</dbReference>
<feature type="region of interest" description="Disordered" evidence="1">
    <location>
        <begin position="52"/>
        <end position="71"/>
    </location>
</feature>
<dbReference type="InterPro" id="IPR035979">
    <property type="entry name" value="RBD_domain_sf"/>
</dbReference>
<organism evidence="3 4">
    <name type="scientific">Streblomastix strix</name>
    <dbReference type="NCBI Taxonomy" id="222440"/>
    <lineage>
        <taxon>Eukaryota</taxon>
        <taxon>Metamonada</taxon>
        <taxon>Preaxostyla</taxon>
        <taxon>Oxymonadida</taxon>
        <taxon>Streblomastigidae</taxon>
        <taxon>Streblomastix</taxon>
    </lineage>
</organism>
<dbReference type="Gene3D" id="3.30.70.330">
    <property type="match status" value="1"/>
</dbReference>
<feature type="region of interest" description="Disordered" evidence="1">
    <location>
        <begin position="134"/>
        <end position="192"/>
    </location>
</feature>
<gene>
    <name evidence="3" type="ORF">EZS28_048140</name>
</gene>
<evidence type="ECO:0000259" key="2">
    <source>
        <dbReference type="Pfam" id="PF00076"/>
    </source>
</evidence>
<feature type="non-terminal residue" evidence="3">
    <location>
        <position position="255"/>
    </location>
</feature>
<dbReference type="EMBL" id="SNRW01033161">
    <property type="protein sequence ID" value="KAA6356333.1"/>
    <property type="molecule type" value="Genomic_DNA"/>
</dbReference>
<dbReference type="InterPro" id="IPR000504">
    <property type="entry name" value="RRM_dom"/>
</dbReference>
<evidence type="ECO:0000313" key="3">
    <source>
        <dbReference type="EMBL" id="KAA6356333.1"/>
    </source>
</evidence>
<feature type="domain" description="RRM" evidence="2">
    <location>
        <begin position="104"/>
        <end position="135"/>
    </location>
</feature>
<proteinExistence type="predicted"/>
<feature type="compositionally biased region" description="Basic residues" evidence="1">
    <location>
        <begin position="160"/>
        <end position="174"/>
    </location>
</feature>
<dbReference type="Pfam" id="PF00076">
    <property type="entry name" value="RRM_1"/>
    <property type="match status" value="1"/>
</dbReference>
<sequence length="255" mass="28068">MKGLGYVELSSMEDVDLAILLTGTKIEGLHISVQRVGVDGLAIESAQIKAQQSGSTQQGASGGQGIGQKLEGKVIGPGNEIMSAAAQQKFNQQLVQAARSGARIIVSNIHPITEEAEIRKLFSQFGEIQSLKMTEVQSEDIEDDKEEKKKKKEKEDKQKEKKQKQKEKQKKKEKKWKDDEEEDKSSDDKTSGDADVLEEFINTKVTKSAIIEYPTMMEAAEAVNVMNGAVVLIPIIVTLDCDYSKTSLQAQQIIA</sequence>